<comment type="function">
    <text evidence="1">Catalyzes the phosphorylation of riboflavin to FMN followed by the adenylation of FMN to FAD.</text>
</comment>
<dbReference type="FunFam" id="3.40.50.620:FF:000021">
    <property type="entry name" value="Riboflavin biosynthesis protein"/>
    <property type="match status" value="1"/>
</dbReference>
<dbReference type="InterPro" id="IPR015864">
    <property type="entry name" value="FAD_synthase"/>
</dbReference>
<keyword evidence="18" id="KW-1185">Reference proteome</keyword>
<evidence type="ECO:0000256" key="2">
    <source>
        <dbReference type="ARBA" id="ARBA00004726"/>
    </source>
</evidence>
<evidence type="ECO:0000256" key="13">
    <source>
        <dbReference type="ARBA" id="ARBA00047880"/>
    </source>
</evidence>
<evidence type="ECO:0000256" key="5">
    <source>
        <dbReference type="ARBA" id="ARBA00022643"/>
    </source>
</evidence>
<dbReference type="Pfam" id="PF01687">
    <property type="entry name" value="Flavokinase"/>
    <property type="match status" value="1"/>
</dbReference>
<evidence type="ECO:0000259" key="16">
    <source>
        <dbReference type="SMART" id="SM00904"/>
    </source>
</evidence>
<sequence length="329" mass="37095">MRVFHSFTEIAAAKLQQVYLTIGNFDGVHLGHQAILAELDRRAAAGNGQTLLVLFEPQPLEVFANSVPRIFTLEDKLQALSQHQLVDNVLVLDFNQELANTQAQDFVAKICQSMQVHTIFIGDDFHFGKNRQGSFKLLEQLAPQYNYQVDLIDTIKTSDASEQRVSSTLIRLFLKENKLASANKLLAQPFAFVGKVEAGMQLARKLNSPTANMPINRKLSPLHGVYACLVQIEQDPTYYAGVSNIGFKPTVTDDQAHWVVETYIYNFSGDLYGKKLKVIPVEFVRPELKFASIDELKEYIEADKQYVENLNLLEQLKTKGLAQLFVDKN</sequence>
<dbReference type="EC" id="2.7.7.2" evidence="15"/>
<keyword evidence="8 15" id="KW-0547">Nucleotide-binding</keyword>
<dbReference type="RefSeq" id="WP_119532324.1">
    <property type="nucleotide sequence ID" value="NZ_JBHSSP010000006.1"/>
</dbReference>
<dbReference type="PANTHER" id="PTHR22749">
    <property type="entry name" value="RIBOFLAVIN KINASE/FMN ADENYLYLTRANSFERASE"/>
    <property type="match status" value="1"/>
</dbReference>
<reference evidence="17 18" key="1">
    <citation type="submission" date="2017-08" db="EMBL/GenBank/DDBJ databases">
        <title>Reclassification of Bisgaard taxon 37 and 44.</title>
        <authorList>
            <person name="Christensen H."/>
        </authorList>
    </citation>
    <scope>NUCLEOTIDE SEQUENCE [LARGE SCALE GENOMIC DNA]</scope>
    <source>
        <strain evidence="17 18">111</strain>
    </source>
</reference>
<dbReference type="SUPFAM" id="SSF82114">
    <property type="entry name" value="Riboflavin kinase-like"/>
    <property type="match status" value="1"/>
</dbReference>
<comment type="pathway">
    <text evidence="2 15">Cofactor biosynthesis; FAD biosynthesis; FAD from FMN: step 1/1.</text>
</comment>
<comment type="similarity">
    <text evidence="15">Belongs to the ribF family.</text>
</comment>
<dbReference type="NCBIfam" id="TIGR00083">
    <property type="entry name" value="ribF"/>
    <property type="match status" value="1"/>
</dbReference>
<dbReference type="InterPro" id="IPR023465">
    <property type="entry name" value="Riboflavin_kinase_dom_sf"/>
</dbReference>
<dbReference type="AlphaFoldDB" id="A0A3A1YBX3"/>
<comment type="caution">
    <text evidence="17">The sequence shown here is derived from an EMBL/GenBank/DDBJ whole genome shotgun (WGS) entry which is preliminary data.</text>
</comment>
<keyword evidence="9 15" id="KW-0418">Kinase</keyword>
<evidence type="ECO:0000256" key="7">
    <source>
        <dbReference type="ARBA" id="ARBA00022695"/>
    </source>
</evidence>
<dbReference type="GO" id="GO:0006747">
    <property type="term" value="P:FAD biosynthetic process"/>
    <property type="evidence" value="ECO:0007669"/>
    <property type="project" value="UniProtKB-UniRule"/>
</dbReference>
<dbReference type="SUPFAM" id="SSF52374">
    <property type="entry name" value="Nucleotidylyl transferase"/>
    <property type="match status" value="1"/>
</dbReference>
<evidence type="ECO:0000256" key="8">
    <source>
        <dbReference type="ARBA" id="ARBA00022741"/>
    </source>
</evidence>
<keyword evidence="11 15" id="KW-0067">ATP-binding</keyword>
<dbReference type="UniPathway" id="UPA00276">
    <property type="reaction ID" value="UER00406"/>
</dbReference>
<keyword evidence="10 15" id="KW-0274">FAD</keyword>
<gene>
    <name evidence="17" type="primary">ribF</name>
    <name evidence="17" type="ORF">CKF58_06915</name>
</gene>
<dbReference type="Gene3D" id="3.40.50.620">
    <property type="entry name" value="HUPs"/>
    <property type="match status" value="1"/>
</dbReference>
<dbReference type="GO" id="GO:0003919">
    <property type="term" value="F:FMN adenylyltransferase activity"/>
    <property type="evidence" value="ECO:0007669"/>
    <property type="project" value="UniProtKB-UniRule"/>
</dbReference>
<accession>A0A3A1YBX3</accession>
<evidence type="ECO:0000313" key="18">
    <source>
        <dbReference type="Proteomes" id="UP000265916"/>
    </source>
</evidence>
<keyword evidence="4 15" id="KW-0285">Flavoprotein</keyword>
<evidence type="ECO:0000256" key="1">
    <source>
        <dbReference type="ARBA" id="ARBA00002121"/>
    </source>
</evidence>
<comment type="catalytic activity">
    <reaction evidence="14 15">
        <text>FMN + ATP + H(+) = FAD + diphosphate</text>
        <dbReference type="Rhea" id="RHEA:17237"/>
        <dbReference type="ChEBI" id="CHEBI:15378"/>
        <dbReference type="ChEBI" id="CHEBI:30616"/>
        <dbReference type="ChEBI" id="CHEBI:33019"/>
        <dbReference type="ChEBI" id="CHEBI:57692"/>
        <dbReference type="ChEBI" id="CHEBI:58210"/>
        <dbReference type="EC" id="2.7.7.2"/>
    </reaction>
</comment>
<dbReference type="InterPro" id="IPR023468">
    <property type="entry name" value="Riboflavin_kinase"/>
</dbReference>
<dbReference type="InterPro" id="IPR014729">
    <property type="entry name" value="Rossmann-like_a/b/a_fold"/>
</dbReference>
<dbReference type="Pfam" id="PF06574">
    <property type="entry name" value="FAD_syn"/>
    <property type="match status" value="1"/>
</dbReference>
<evidence type="ECO:0000313" key="17">
    <source>
        <dbReference type="EMBL" id="RIY35185.1"/>
    </source>
</evidence>
<protein>
    <recommendedName>
        <fullName evidence="15">Riboflavin biosynthesis protein</fullName>
    </recommendedName>
    <domain>
        <recommendedName>
            <fullName evidence="15">Riboflavin kinase</fullName>
            <ecNumber evidence="15">2.7.1.26</ecNumber>
        </recommendedName>
        <alternativeName>
            <fullName evidence="15">Flavokinase</fullName>
        </alternativeName>
    </domain>
    <domain>
        <recommendedName>
            <fullName evidence="15">FMN adenylyltransferase</fullName>
            <ecNumber evidence="15">2.7.7.2</ecNumber>
        </recommendedName>
        <alternativeName>
            <fullName evidence="15">FAD pyrophosphorylase</fullName>
        </alternativeName>
        <alternativeName>
            <fullName evidence="15">FAD synthase</fullName>
        </alternativeName>
    </domain>
</protein>
<organism evidence="17 18">
    <name type="scientific">Psittacicella hinzii</name>
    <dbReference type="NCBI Taxonomy" id="2028575"/>
    <lineage>
        <taxon>Bacteria</taxon>
        <taxon>Pseudomonadati</taxon>
        <taxon>Pseudomonadota</taxon>
        <taxon>Gammaproteobacteria</taxon>
        <taxon>Pasteurellales</taxon>
        <taxon>Psittacicellaceae</taxon>
        <taxon>Psittacicella</taxon>
    </lineage>
</organism>
<dbReference type="Gene3D" id="2.40.30.30">
    <property type="entry name" value="Riboflavin kinase-like"/>
    <property type="match status" value="1"/>
</dbReference>
<keyword evidence="7 15" id="KW-0548">Nucleotidyltransferase</keyword>
<evidence type="ECO:0000256" key="9">
    <source>
        <dbReference type="ARBA" id="ARBA00022777"/>
    </source>
</evidence>
<keyword evidence="12" id="KW-0511">Multifunctional enzyme</keyword>
<dbReference type="GO" id="GO:0009398">
    <property type="term" value="P:FMN biosynthetic process"/>
    <property type="evidence" value="ECO:0007669"/>
    <property type="project" value="UniProtKB-UniRule"/>
</dbReference>
<dbReference type="GO" id="GO:0008531">
    <property type="term" value="F:riboflavin kinase activity"/>
    <property type="evidence" value="ECO:0007669"/>
    <property type="project" value="UniProtKB-UniRule"/>
</dbReference>
<dbReference type="InterPro" id="IPR002606">
    <property type="entry name" value="Riboflavin_kinase_bac"/>
</dbReference>
<dbReference type="PIRSF" id="PIRSF004491">
    <property type="entry name" value="FAD_Synth"/>
    <property type="match status" value="1"/>
</dbReference>
<name>A0A3A1YBX3_9GAMM</name>
<evidence type="ECO:0000256" key="15">
    <source>
        <dbReference type="PIRNR" id="PIRNR004491"/>
    </source>
</evidence>
<evidence type="ECO:0000256" key="12">
    <source>
        <dbReference type="ARBA" id="ARBA00023268"/>
    </source>
</evidence>
<dbReference type="SMART" id="SM00904">
    <property type="entry name" value="Flavokinase"/>
    <property type="match status" value="1"/>
</dbReference>
<dbReference type="OrthoDB" id="9803667at2"/>
<keyword evidence="5 15" id="KW-0288">FMN</keyword>
<evidence type="ECO:0000256" key="3">
    <source>
        <dbReference type="ARBA" id="ARBA00005201"/>
    </source>
</evidence>
<feature type="domain" description="Riboflavin kinase" evidence="16">
    <location>
        <begin position="185"/>
        <end position="312"/>
    </location>
</feature>
<evidence type="ECO:0000256" key="4">
    <source>
        <dbReference type="ARBA" id="ARBA00022630"/>
    </source>
</evidence>
<evidence type="ECO:0000256" key="10">
    <source>
        <dbReference type="ARBA" id="ARBA00022827"/>
    </source>
</evidence>
<dbReference type="InterPro" id="IPR015865">
    <property type="entry name" value="Riboflavin_kinase_bac/euk"/>
</dbReference>
<dbReference type="GO" id="GO:0005524">
    <property type="term" value="F:ATP binding"/>
    <property type="evidence" value="ECO:0007669"/>
    <property type="project" value="UniProtKB-UniRule"/>
</dbReference>
<comment type="pathway">
    <text evidence="3 15">Cofactor biosynthesis; FMN biosynthesis; FMN from riboflavin (ATP route): step 1/1.</text>
</comment>
<dbReference type="EMBL" id="NRJG01000146">
    <property type="protein sequence ID" value="RIY35185.1"/>
    <property type="molecule type" value="Genomic_DNA"/>
</dbReference>
<evidence type="ECO:0000256" key="14">
    <source>
        <dbReference type="ARBA" id="ARBA00049494"/>
    </source>
</evidence>
<dbReference type="UniPathway" id="UPA00277">
    <property type="reaction ID" value="UER00407"/>
</dbReference>
<dbReference type="Proteomes" id="UP000265916">
    <property type="component" value="Unassembled WGS sequence"/>
</dbReference>
<dbReference type="EC" id="2.7.1.26" evidence="15"/>
<proteinExistence type="inferred from homology"/>
<dbReference type="GO" id="GO:0009231">
    <property type="term" value="P:riboflavin biosynthetic process"/>
    <property type="evidence" value="ECO:0007669"/>
    <property type="project" value="InterPro"/>
</dbReference>
<dbReference type="PANTHER" id="PTHR22749:SF6">
    <property type="entry name" value="RIBOFLAVIN KINASE"/>
    <property type="match status" value="1"/>
</dbReference>
<comment type="catalytic activity">
    <reaction evidence="13 15">
        <text>riboflavin + ATP = FMN + ADP + H(+)</text>
        <dbReference type="Rhea" id="RHEA:14357"/>
        <dbReference type="ChEBI" id="CHEBI:15378"/>
        <dbReference type="ChEBI" id="CHEBI:30616"/>
        <dbReference type="ChEBI" id="CHEBI:57986"/>
        <dbReference type="ChEBI" id="CHEBI:58210"/>
        <dbReference type="ChEBI" id="CHEBI:456216"/>
        <dbReference type="EC" id="2.7.1.26"/>
    </reaction>
</comment>
<evidence type="ECO:0000256" key="6">
    <source>
        <dbReference type="ARBA" id="ARBA00022679"/>
    </source>
</evidence>
<dbReference type="CDD" id="cd02064">
    <property type="entry name" value="FAD_synthetase_N"/>
    <property type="match status" value="1"/>
</dbReference>
<keyword evidence="6 15" id="KW-0808">Transferase</keyword>
<evidence type="ECO:0000256" key="11">
    <source>
        <dbReference type="ARBA" id="ARBA00022840"/>
    </source>
</evidence>